<dbReference type="RefSeq" id="WP_204941424.1">
    <property type="nucleotide sequence ID" value="NZ_JAFBBP010000001.1"/>
</dbReference>
<keyword evidence="3" id="KW-1185">Reference proteome</keyword>
<accession>A0ABS2LPK2</accession>
<evidence type="ECO:0000256" key="1">
    <source>
        <dbReference type="SAM" id="Phobius"/>
    </source>
</evidence>
<gene>
    <name evidence="2" type="ORF">JOD64_001337</name>
</gene>
<sequence length="223" mass="24284">MTSPKPSRGRYFRFARLHLGPRFSDTVLHRNMSISLIGAGALTFAAFRLGFFPALEKIAVKDFVAGLLAYSALGFGASTAAAALALSIPKTTYYYTMIVNGPGSPVVTIDAEGKPNARNPEEQHLLVPKHYGSGFRSLYGDLVFTFLWTMVAQLSLGVGAMAYFAIAGDVNLVDHSHCLRSRAGFFLVVAIIIYALLQMLALLRAMADYALLQEAFDRRKLGL</sequence>
<keyword evidence="1" id="KW-0812">Transmembrane</keyword>
<keyword evidence="1" id="KW-1133">Transmembrane helix</keyword>
<evidence type="ECO:0000313" key="2">
    <source>
        <dbReference type="EMBL" id="MBM7490115.1"/>
    </source>
</evidence>
<feature type="transmembrane region" description="Helical" evidence="1">
    <location>
        <begin position="63"/>
        <end position="88"/>
    </location>
</feature>
<feature type="transmembrane region" description="Helical" evidence="1">
    <location>
        <begin position="32"/>
        <end position="51"/>
    </location>
</feature>
<evidence type="ECO:0000313" key="3">
    <source>
        <dbReference type="Proteomes" id="UP000764837"/>
    </source>
</evidence>
<dbReference type="EMBL" id="JAFBBP010000001">
    <property type="protein sequence ID" value="MBM7490115.1"/>
    <property type="molecule type" value="Genomic_DNA"/>
</dbReference>
<name>A0ABS2LPK2_9ACTN</name>
<keyword evidence="1" id="KW-0472">Membrane</keyword>
<comment type="caution">
    <text evidence="2">The sequence shown here is derived from an EMBL/GenBank/DDBJ whole genome shotgun (WGS) entry which is preliminary data.</text>
</comment>
<dbReference type="Proteomes" id="UP000764837">
    <property type="component" value="Unassembled WGS sequence"/>
</dbReference>
<reference evidence="2 3" key="1">
    <citation type="submission" date="2021-01" db="EMBL/GenBank/DDBJ databases">
        <title>Sequencing the genomes of 1000 actinobacteria strains.</title>
        <authorList>
            <person name="Klenk H.-P."/>
        </authorList>
    </citation>
    <scope>NUCLEOTIDE SEQUENCE [LARGE SCALE GENOMIC DNA]</scope>
    <source>
        <strain evidence="2 3">DSM 100204</strain>
    </source>
</reference>
<feature type="transmembrane region" description="Helical" evidence="1">
    <location>
        <begin position="142"/>
        <end position="164"/>
    </location>
</feature>
<protein>
    <submittedName>
        <fullName evidence="2">Uncharacterized protein</fullName>
    </submittedName>
</protein>
<organism evidence="2 3">
    <name type="scientific">Micromonospora luteifusca</name>
    <dbReference type="NCBI Taxonomy" id="709860"/>
    <lineage>
        <taxon>Bacteria</taxon>
        <taxon>Bacillati</taxon>
        <taxon>Actinomycetota</taxon>
        <taxon>Actinomycetes</taxon>
        <taxon>Micromonosporales</taxon>
        <taxon>Micromonosporaceae</taxon>
        <taxon>Micromonospora</taxon>
    </lineage>
</organism>
<feature type="transmembrane region" description="Helical" evidence="1">
    <location>
        <begin position="184"/>
        <end position="203"/>
    </location>
</feature>
<proteinExistence type="predicted"/>